<dbReference type="STRING" id="1215104.GCA_000730585_01262"/>
<dbReference type="SUPFAM" id="SSF52172">
    <property type="entry name" value="CheY-like"/>
    <property type="match status" value="1"/>
</dbReference>
<evidence type="ECO:0000256" key="5">
    <source>
        <dbReference type="ARBA" id="ARBA00022777"/>
    </source>
</evidence>
<dbReference type="SMART" id="SM00448">
    <property type="entry name" value="REC"/>
    <property type="match status" value="1"/>
</dbReference>
<evidence type="ECO:0000256" key="7">
    <source>
        <dbReference type="SAM" id="Phobius"/>
    </source>
</evidence>
<dbReference type="RefSeq" id="WP_042128087.1">
    <property type="nucleotide sequence ID" value="NZ_FZOL01000026.1"/>
</dbReference>
<evidence type="ECO:0000313" key="11">
    <source>
        <dbReference type="Proteomes" id="UP000198407"/>
    </source>
</evidence>
<dbReference type="Pfam" id="PF00072">
    <property type="entry name" value="Response_reg"/>
    <property type="match status" value="1"/>
</dbReference>
<dbReference type="Gene3D" id="3.30.565.10">
    <property type="entry name" value="Histidine kinase-like ATPase, C-terminal domain"/>
    <property type="match status" value="1"/>
</dbReference>
<evidence type="ECO:0000259" key="8">
    <source>
        <dbReference type="PROSITE" id="PS50109"/>
    </source>
</evidence>
<dbReference type="SMART" id="SM00387">
    <property type="entry name" value="HATPase_c"/>
    <property type="match status" value="1"/>
</dbReference>
<dbReference type="InterPro" id="IPR036097">
    <property type="entry name" value="HisK_dim/P_sf"/>
</dbReference>
<dbReference type="PANTHER" id="PTHR43047:SF9">
    <property type="entry name" value="HISTIDINE KINASE"/>
    <property type="match status" value="1"/>
</dbReference>
<evidence type="ECO:0000259" key="9">
    <source>
        <dbReference type="PROSITE" id="PS50110"/>
    </source>
</evidence>
<dbReference type="PROSITE" id="PS50110">
    <property type="entry name" value="RESPONSE_REGULATORY"/>
    <property type="match status" value="1"/>
</dbReference>
<keyword evidence="7" id="KW-1133">Transmembrane helix</keyword>
<dbReference type="InterPro" id="IPR005467">
    <property type="entry name" value="His_kinase_dom"/>
</dbReference>
<feature type="domain" description="Histidine kinase" evidence="8">
    <location>
        <begin position="234"/>
        <end position="447"/>
    </location>
</feature>
<dbReference type="SMART" id="SM00388">
    <property type="entry name" value="HisKA"/>
    <property type="match status" value="1"/>
</dbReference>
<dbReference type="AlphaFoldDB" id="A0A239KCJ7"/>
<keyword evidence="7" id="KW-0812">Transmembrane</keyword>
<dbReference type="InterPro" id="IPR011006">
    <property type="entry name" value="CheY-like_superfamily"/>
</dbReference>
<evidence type="ECO:0000256" key="1">
    <source>
        <dbReference type="ARBA" id="ARBA00000085"/>
    </source>
</evidence>
<organism evidence="10 11">
    <name type="scientific">Pseudomonas japonica</name>
    <dbReference type="NCBI Taxonomy" id="256466"/>
    <lineage>
        <taxon>Bacteria</taxon>
        <taxon>Pseudomonadati</taxon>
        <taxon>Pseudomonadota</taxon>
        <taxon>Gammaproteobacteria</taxon>
        <taxon>Pseudomonadales</taxon>
        <taxon>Pseudomonadaceae</taxon>
        <taxon>Pseudomonas</taxon>
    </lineage>
</organism>
<keyword evidence="5 10" id="KW-0418">Kinase</keyword>
<feature type="transmembrane region" description="Helical" evidence="7">
    <location>
        <begin position="29"/>
        <end position="46"/>
    </location>
</feature>
<dbReference type="OrthoDB" id="9764438at2"/>
<gene>
    <name evidence="10" type="ORF">SAMN05444352_12612</name>
</gene>
<feature type="domain" description="Response regulatory" evidence="9">
    <location>
        <begin position="473"/>
        <end position="588"/>
    </location>
</feature>
<dbReference type="Proteomes" id="UP000198407">
    <property type="component" value="Unassembled WGS sequence"/>
</dbReference>
<feature type="modified residue" description="4-aspartylphosphate" evidence="6">
    <location>
        <position position="522"/>
    </location>
</feature>
<dbReference type="PROSITE" id="PS50109">
    <property type="entry name" value="HIS_KIN"/>
    <property type="match status" value="1"/>
</dbReference>
<feature type="transmembrane region" description="Helical" evidence="7">
    <location>
        <begin position="52"/>
        <end position="74"/>
    </location>
</feature>
<dbReference type="EMBL" id="FZOL01000026">
    <property type="protein sequence ID" value="SNT15468.1"/>
    <property type="molecule type" value="Genomic_DNA"/>
</dbReference>
<dbReference type="Pfam" id="PF00512">
    <property type="entry name" value="HisKA"/>
    <property type="match status" value="1"/>
</dbReference>
<accession>A0A239KCJ7</accession>
<dbReference type="InterPro" id="IPR036890">
    <property type="entry name" value="HATPase_C_sf"/>
</dbReference>
<name>A0A239KCJ7_9PSED</name>
<feature type="transmembrane region" description="Helical" evidence="7">
    <location>
        <begin position="120"/>
        <end position="144"/>
    </location>
</feature>
<evidence type="ECO:0000256" key="6">
    <source>
        <dbReference type="PROSITE-ProRule" id="PRU00169"/>
    </source>
</evidence>
<dbReference type="GO" id="GO:0000155">
    <property type="term" value="F:phosphorelay sensor kinase activity"/>
    <property type="evidence" value="ECO:0007669"/>
    <property type="project" value="InterPro"/>
</dbReference>
<dbReference type="Pfam" id="PF02518">
    <property type="entry name" value="HATPase_c"/>
    <property type="match status" value="1"/>
</dbReference>
<evidence type="ECO:0000256" key="2">
    <source>
        <dbReference type="ARBA" id="ARBA00012438"/>
    </source>
</evidence>
<dbReference type="GO" id="GO:0009927">
    <property type="term" value="F:histidine phosphotransfer kinase activity"/>
    <property type="evidence" value="ECO:0007669"/>
    <property type="project" value="TreeGrafter"/>
</dbReference>
<dbReference type="InterPro" id="IPR003594">
    <property type="entry name" value="HATPase_dom"/>
</dbReference>
<dbReference type="SUPFAM" id="SSF47384">
    <property type="entry name" value="Homodimeric domain of signal transducing histidine kinase"/>
    <property type="match status" value="1"/>
</dbReference>
<keyword evidence="3 6" id="KW-0597">Phosphoprotein</keyword>
<dbReference type="CDD" id="cd00156">
    <property type="entry name" value="REC"/>
    <property type="match status" value="1"/>
</dbReference>
<dbReference type="EC" id="2.7.13.3" evidence="2"/>
<evidence type="ECO:0000313" key="10">
    <source>
        <dbReference type="EMBL" id="SNT15468.1"/>
    </source>
</evidence>
<proteinExistence type="predicted"/>
<evidence type="ECO:0000256" key="4">
    <source>
        <dbReference type="ARBA" id="ARBA00022679"/>
    </source>
</evidence>
<keyword evidence="11" id="KW-1185">Reference proteome</keyword>
<evidence type="ECO:0000256" key="3">
    <source>
        <dbReference type="ARBA" id="ARBA00022553"/>
    </source>
</evidence>
<dbReference type="PRINTS" id="PR00344">
    <property type="entry name" value="BCTRLSENSOR"/>
</dbReference>
<dbReference type="Gene3D" id="3.40.50.2300">
    <property type="match status" value="1"/>
</dbReference>
<sequence>MQIQVHPDPDLDIRVEQVRLVFQSMKSSLLLGTALALVLLFALTTPDNHPWMLGWFTLVTLSRIVCVGHAWLALRRGVTAHNVSRLTLQMCAIKVIEGLAWGSLSLIVMGKASLPEQLLAMAALAGVSSNAVSLLAPVLPLYLCMQLAQLLAINSSLLLIEDNEYSLLAIGCTLYVIGQIGQARLVQKTSQRSIALRFENLDLVERLRLESERAEEARIKAENANLAKSKFLAAASHDLRQPVHAQELFLEVLAGSELTDIQRKTLGNARAAGLASAGMLNALLDFSRVEAGVVEPKPCAFHLQPLLHKLENEFGSQADMKGIIYRSRETRLAVYSDPMLLELILRNLISNAIRYTTTGGVLIAARKRREGISIDIVDTGIGITAEQQKDIFREFYQVGNPERDRLKGLGLGLAITDGLIRSLGHSLSVISQPSRGSVFRVQLPNAKQHDFSNNPAEAFVTMPLQFTSLNGLRVLVIEDDASVRLGMMELLGSWGCDCRVVEHVEDALALVNQWSVQFIISDYRLRSNLSGDRAIELVREALKSVVPALIITGDTAPSRLREAYECGIPLLHKPVSPTQLHRILNFSIASYGDM</sequence>
<dbReference type="GO" id="GO:0005886">
    <property type="term" value="C:plasma membrane"/>
    <property type="evidence" value="ECO:0007669"/>
    <property type="project" value="TreeGrafter"/>
</dbReference>
<comment type="catalytic activity">
    <reaction evidence="1">
        <text>ATP + protein L-histidine = ADP + protein N-phospho-L-histidine.</text>
        <dbReference type="EC" id="2.7.13.3"/>
    </reaction>
</comment>
<dbReference type="Gene3D" id="1.10.287.130">
    <property type="match status" value="1"/>
</dbReference>
<dbReference type="CDD" id="cd00082">
    <property type="entry name" value="HisKA"/>
    <property type="match status" value="1"/>
</dbReference>
<dbReference type="FunFam" id="3.30.565.10:FF:000049">
    <property type="entry name" value="Two-component sensor histidine kinase"/>
    <property type="match status" value="1"/>
</dbReference>
<dbReference type="InterPro" id="IPR003661">
    <property type="entry name" value="HisK_dim/P_dom"/>
</dbReference>
<reference evidence="11" key="1">
    <citation type="submission" date="2017-06" db="EMBL/GenBank/DDBJ databases">
        <authorList>
            <person name="Varghese N."/>
            <person name="Submissions S."/>
        </authorList>
    </citation>
    <scope>NUCLEOTIDE SEQUENCE [LARGE SCALE GENOMIC DNA]</scope>
    <source>
        <strain evidence="11">DSM 22348</strain>
    </source>
</reference>
<keyword evidence="4" id="KW-0808">Transferase</keyword>
<dbReference type="SUPFAM" id="SSF55874">
    <property type="entry name" value="ATPase domain of HSP90 chaperone/DNA topoisomerase II/histidine kinase"/>
    <property type="match status" value="1"/>
</dbReference>
<dbReference type="InterPro" id="IPR004358">
    <property type="entry name" value="Sig_transdc_His_kin-like_C"/>
</dbReference>
<protein>
    <recommendedName>
        <fullName evidence="2">histidine kinase</fullName>
        <ecNumber evidence="2">2.7.13.3</ecNumber>
    </recommendedName>
</protein>
<dbReference type="PANTHER" id="PTHR43047">
    <property type="entry name" value="TWO-COMPONENT HISTIDINE PROTEIN KINASE"/>
    <property type="match status" value="1"/>
</dbReference>
<keyword evidence="7" id="KW-0472">Membrane</keyword>
<dbReference type="InterPro" id="IPR001789">
    <property type="entry name" value="Sig_transdc_resp-reg_receiver"/>
</dbReference>